<keyword evidence="3 8" id="KW-0349">Heme</keyword>
<keyword evidence="5 9" id="KW-0560">Oxidoreductase</keyword>
<feature type="binding site" description="axial binding residue" evidence="8">
    <location>
        <position position="460"/>
    </location>
    <ligand>
        <name>heme</name>
        <dbReference type="ChEBI" id="CHEBI:30413"/>
    </ligand>
    <ligandPart>
        <name>Fe</name>
        <dbReference type="ChEBI" id="CHEBI:18248"/>
    </ligandPart>
</feature>
<dbReference type="InterPro" id="IPR002401">
    <property type="entry name" value="Cyt_P450_E_grp-I"/>
</dbReference>
<dbReference type="InterPro" id="IPR050121">
    <property type="entry name" value="Cytochrome_P450_monoxygenase"/>
</dbReference>
<dbReference type="InterPro" id="IPR001128">
    <property type="entry name" value="Cyt_P450"/>
</dbReference>
<dbReference type="PRINTS" id="PR00463">
    <property type="entry name" value="EP450I"/>
</dbReference>
<dbReference type="GO" id="GO:0016705">
    <property type="term" value="F:oxidoreductase activity, acting on paired donors, with incorporation or reduction of molecular oxygen"/>
    <property type="evidence" value="ECO:0007669"/>
    <property type="project" value="InterPro"/>
</dbReference>
<accession>A0A9P6N9D8</accession>
<dbReference type="Pfam" id="PF00067">
    <property type="entry name" value="p450"/>
    <property type="match status" value="1"/>
</dbReference>
<evidence type="ECO:0000256" key="1">
    <source>
        <dbReference type="ARBA" id="ARBA00001971"/>
    </source>
</evidence>
<evidence type="ECO:0000256" key="6">
    <source>
        <dbReference type="ARBA" id="ARBA00023004"/>
    </source>
</evidence>
<keyword evidence="4 8" id="KW-0479">Metal-binding</keyword>
<dbReference type="GO" id="GO:0004497">
    <property type="term" value="F:monooxygenase activity"/>
    <property type="evidence" value="ECO:0007669"/>
    <property type="project" value="UniProtKB-KW"/>
</dbReference>
<gene>
    <name evidence="11" type="ORF">CROQUDRAFT_51696</name>
</gene>
<dbReference type="AlphaFoldDB" id="A0A9P6N9D8"/>
<dbReference type="PANTHER" id="PTHR24305:SF29">
    <property type="entry name" value="BENZOATE-PARA-HYDROXYLASE"/>
    <property type="match status" value="1"/>
</dbReference>
<evidence type="ECO:0000256" key="3">
    <source>
        <dbReference type="ARBA" id="ARBA00022617"/>
    </source>
</evidence>
<evidence type="ECO:0000256" key="8">
    <source>
        <dbReference type="PIRSR" id="PIRSR602401-1"/>
    </source>
</evidence>
<evidence type="ECO:0008006" key="13">
    <source>
        <dbReference type="Google" id="ProtNLM"/>
    </source>
</evidence>
<dbReference type="PROSITE" id="PS00086">
    <property type="entry name" value="CYTOCHROME_P450"/>
    <property type="match status" value="1"/>
</dbReference>
<evidence type="ECO:0000313" key="12">
    <source>
        <dbReference type="Proteomes" id="UP000886653"/>
    </source>
</evidence>
<keyword evidence="10" id="KW-0812">Transmembrane</keyword>
<keyword evidence="6 8" id="KW-0408">Iron</keyword>
<name>A0A9P6N9D8_9BASI</name>
<dbReference type="GO" id="GO:0005506">
    <property type="term" value="F:iron ion binding"/>
    <property type="evidence" value="ECO:0007669"/>
    <property type="project" value="InterPro"/>
</dbReference>
<comment type="similarity">
    <text evidence="2 9">Belongs to the cytochrome P450 family.</text>
</comment>
<comment type="cofactor">
    <cofactor evidence="1 8">
        <name>heme</name>
        <dbReference type="ChEBI" id="CHEBI:30413"/>
    </cofactor>
</comment>
<dbReference type="OrthoDB" id="1470350at2759"/>
<evidence type="ECO:0000256" key="10">
    <source>
        <dbReference type="SAM" id="Phobius"/>
    </source>
</evidence>
<keyword evidence="10" id="KW-1133">Transmembrane helix</keyword>
<dbReference type="GO" id="GO:0020037">
    <property type="term" value="F:heme binding"/>
    <property type="evidence" value="ECO:0007669"/>
    <property type="project" value="InterPro"/>
</dbReference>
<keyword evidence="7 9" id="KW-0503">Monooxygenase</keyword>
<dbReference type="InterPro" id="IPR017972">
    <property type="entry name" value="Cyt_P450_CS"/>
</dbReference>
<dbReference type="Proteomes" id="UP000886653">
    <property type="component" value="Unassembled WGS sequence"/>
</dbReference>
<dbReference type="CDD" id="cd11061">
    <property type="entry name" value="CYP67-like"/>
    <property type="match status" value="1"/>
</dbReference>
<comment type="caution">
    <text evidence="11">The sequence shown here is derived from an EMBL/GenBank/DDBJ whole genome shotgun (WGS) entry which is preliminary data.</text>
</comment>
<dbReference type="PRINTS" id="PR00385">
    <property type="entry name" value="P450"/>
</dbReference>
<dbReference type="InterPro" id="IPR036396">
    <property type="entry name" value="Cyt_P450_sf"/>
</dbReference>
<evidence type="ECO:0000256" key="9">
    <source>
        <dbReference type="RuleBase" id="RU000461"/>
    </source>
</evidence>
<sequence>MSLAAPGLLLPVLLYVPLFLASGVILCHVLPYYWDRPALKSYPGPWLAKFSRIWLGRVARGGERYKVIHQAHLKYGRFVRIAPDELSIADADAIQPVLGHGTGTTKSEFYDAFVSIHRGLFNTRDRADHTRKRKLVANTFSQQNVLEFEPYIASSITAFLNQWDRLCKLGVKESQGWHTFDCLPWLNFLAFDIIGDLAFGEPFGMIERGEDYAEVEPENGGKLLHLSAAKILNVRGEFSMAQGCLPSWMRRVTPYLDPWYARGAASVENLAGIARNRVKKRLEGGAQDRKDLLARLHEGKDANGNPMGRDELTAEALTQLIAGSDTTSNSSCAILWWIVKHPEVHRKLLDELNRRLGSSLGAVTFDECKDLEYLNACINEALRCHSTSSIGLPRIMATDVNFKGHLLKKGTIVSVPTYDIHHDPEVWGDPWTFRPERWLKPDSKELERAYMPFSFGPRSCVGRNVAILELKMIISTLILRYDFQLVDTNCDELETREGFLRKPLNFFVRIKRRV</sequence>
<reference evidence="11" key="1">
    <citation type="submission" date="2013-11" db="EMBL/GenBank/DDBJ databases">
        <title>Genome sequence of the fusiform rust pathogen reveals effectors for host alternation and coevolution with pine.</title>
        <authorList>
            <consortium name="DOE Joint Genome Institute"/>
            <person name="Smith K."/>
            <person name="Pendleton A."/>
            <person name="Kubisiak T."/>
            <person name="Anderson C."/>
            <person name="Salamov A."/>
            <person name="Aerts A."/>
            <person name="Riley R."/>
            <person name="Clum A."/>
            <person name="Lindquist E."/>
            <person name="Ence D."/>
            <person name="Campbell M."/>
            <person name="Kronenberg Z."/>
            <person name="Feau N."/>
            <person name="Dhillon B."/>
            <person name="Hamelin R."/>
            <person name="Burleigh J."/>
            <person name="Smith J."/>
            <person name="Yandell M."/>
            <person name="Nelson C."/>
            <person name="Grigoriev I."/>
            <person name="Davis J."/>
        </authorList>
    </citation>
    <scope>NUCLEOTIDE SEQUENCE</scope>
    <source>
        <strain evidence="11">G11</strain>
    </source>
</reference>
<proteinExistence type="inferred from homology"/>
<organism evidence="11 12">
    <name type="scientific">Cronartium quercuum f. sp. fusiforme G11</name>
    <dbReference type="NCBI Taxonomy" id="708437"/>
    <lineage>
        <taxon>Eukaryota</taxon>
        <taxon>Fungi</taxon>
        <taxon>Dikarya</taxon>
        <taxon>Basidiomycota</taxon>
        <taxon>Pucciniomycotina</taxon>
        <taxon>Pucciniomycetes</taxon>
        <taxon>Pucciniales</taxon>
        <taxon>Coleosporiaceae</taxon>
        <taxon>Cronartium</taxon>
    </lineage>
</organism>
<evidence type="ECO:0000256" key="5">
    <source>
        <dbReference type="ARBA" id="ARBA00023002"/>
    </source>
</evidence>
<dbReference type="SUPFAM" id="SSF48264">
    <property type="entry name" value="Cytochrome P450"/>
    <property type="match status" value="1"/>
</dbReference>
<evidence type="ECO:0000256" key="2">
    <source>
        <dbReference type="ARBA" id="ARBA00010617"/>
    </source>
</evidence>
<feature type="transmembrane region" description="Helical" evidence="10">
    <location>
        <begin position="12"/>
        <end position="34"/>
    </location>
</feature>
<protein>
    <recommendedName>
        <fullName evidence="13">Cytochrome P450</fullName>
    </recommendedName>
</protein>
<evidence type="ECO:0000256" key="7">
    <source>
        <dbReference type="ARBA" id="ARBA00023033"/>
    </source>
</evidence>
<dbReference type="Gene3D" id="1.10.630.10">
    <property type="entry name" value="Cytochrome P450"/>
    <property type="match status" value="1"/>
</dbReference>
<evidence type="ECO:0000313" key="11">
    <source>
        <dbReference type="EMBL" id="KAG0141432.1"/>
    </source>
</evidence>
<keyword evidence="10" id="KW-0472">Membrane</keyword>
<dbReference type="EMBL" id="MU167386">
    <property type="protein sequence ID" value="KAG0141432.1"/>
    <property type="molecule type" value="Genomic_DNA"/>
</dbReference>
<keyword evidence="12" id="KW-1185">Reference proteome</keyword>
<dbReference type="PANTHER" id="PTHR24305">
    <property type="entry name" value="CYTOCHROME P450"/>
    <property type="match status" value="1"/>
</dbReference>
<evidence type="ECO:0000256" key="4">
    <source>
        <dbReference type="ARBA" id="ARBA00022723"/>
    </source>
</evidence>